<evidence type="ECO:0000259" key="5">
    <source>
        <dbReference type="Pfam" id="PF00849"/>
    </source>
</evidence>
<feature type="compositionally biased region" description="Basic and acidic residues" evidence="4">
    <location>
        <begin position="275"/>
        <end position="284"/>
    </location>
</feature>
<accession>A0A1G6GLZ9</accession>
<dbReference type="InterPro" id="IPR020103">
    <property type="entry name" value="PsdUridine_synth_cat_dom_sf"/>
</dbReference>
<dbReference type="GO" id="GO:0140098">
    <property type="term" value="F:catalytic activity, acting on RNA"/>
    <property type="evidence" value="ECO:0007669"/>
    <property type="project" value="UniProtKB-ARBA"/>
</dbReference>
<evidence type="ECO:0000256" key="4">
    <source>
        <dbReference type="SAM" id="MobiDB-lite"/>
    </source>
</evidence>
<evidence type="ECO:0000256" key="2">
    <source>
        <dbReference type="ARBA" id="ARBA00023235"/>
    </source>
</evidence>
<dbReference type="NCBIfam" id="TIGR00093">
    <property type="entry name" value="pseudouridine synthase"/>
    <property type="match status" value="1"/>
</dbReference>
<protein>
    <recommendedName>
        <fullName evidence="3">Pseudouridine synthase</fullName>
        <ecNumber evidence="3">5.4.99.-</ecNumber>
    </recommendedName>
</protein>
<evidence type="ECO:0000256" key="3">
    <source>
        <dbReference type="RuleBase" id="RU003887"/>
    </source>
</evidence>
<gene>
    <name evidence="6" type="ORF">SAMN05421749_101153</name>
</gene>
<dbReference type="AlphaFoldDB" id="A0A1G6GLZ9"/>
<evidence type="ECO:0000313" key="7">
    <source>
        <dbReference type="Proteomes" id="UP000242317"/>
    </source>
</evidence>
<dbReference type="Gene3D" id="3.30.70.580">
    <property type="entry name" value="Pseudouridine synthase I, catalytic domain, N-terminal subdomain"/>
    <property type="match status" value="1"/>
</dbReference>
<dbReference type="GO" id="GO:0009982">
    <property type="term" value="F:pseudouridine synthase activity"/>
    <property type="evidence" value="ECO:0007669"/>
    <property type="project" value="InterPro"/>
</dbReference>
<dbReference type="SUPFAM" id="SSF55120">
    <property type="entry name" value="Pseudouridine synthase"/>
    <property type="match status" value="1"/>
</dbReference>
<dbReference type="InterPro" id="IPR000748">
    <property type="entry name" value="PsdUridine_synth_RsuA/RluB/E/F"/>
</dbReference>
<dbReference type="PROSITE" id="PS01149">
    <property type="entry name" value="PSI_RSU"/>
    <property type="match status" value="1"/>
</dbReference>
<feature type="domain" description="Pseudouridine synthase RsuA/RluA-like" evidence="5">
    <location>
        <begin position="4"/>
        <end position="149"/>
    </location>
</feature>
<evidence type="ECO:0000313" key="6">
    <source>
        <dbReference type="EMBL" id="SDB83010.1"/>
    </source>
</evidence>
<dbReference type="PANTHER" id="PTHR47683">
    <property type="entry name" value="PSEUDOURIDINE SYNTHASE FAMILY PROTEIN-RELATED"/>
    <property type="match status" value="1"/>
</dbReference>
<dbReference type="GO" id="GO:0001522">
    <property type="term" value="P:pseudouridine synthesis"/>
    <property type="evidence" value="ECO:0007669"/>
    <property type="project" value="InterPro"/>
</dbReference>
<dbReference type="EC" id="5.4.99.-" evidence="3"/>
<dbReference type="Gene3D" id="3.30.70.1560">
    <property type="entry name" value="Alpha-L RNA-binding motif"/>
    <property type="match status" value="1"/>
</dbReference>
<dbReference type="InterPro" id="IPR042092">
    <property type="entry name" value="PsdUridine_s_RsuA/RluB/E/F_cat"/>
</dbReference>
<name>A0A1G6GLZ9_9GAMM</name>
<dbReference type="InterPro" id="IPR006145">
    <property type="entry name" value="PsdUridine_synth_RsuA/RluA"/>
</dbReference>
<feature type="compositionally biased region" description="Polar residues" evidence="4">
    <location>
        <begin position="265"/>
        <end position="274"/>
    </location>
</feature>
<dbReference type="GO" id="GO:0003723">
    <property type="term" value="F:RNA binding"/>
    <property type="evidence" value="ECO:0007669"/>
    <property type="project" value="InterPro"/>
</dbReference>
<dbReference type="InterPro" id="IPR020094">
    <property type="entry name" value="TruA/RsuA/RluB/E/F_N"/>
</dbReference>
<feature type="compositionally biased region" description="Basic and acidic residues" evidence="4">
    <location>
        <begin position="247"/>
        <end position="257"/>
    </location>
</feature>
<organism evidence="6 7">
    <name type="scientific">Acinetobacter marinus</name>
    <dbReference type="NCBI Taxonomy" id="281375"/>
    <lineage>
        <taxon>Bacteria</taxon>
        <taxon>Pseudomonadati</taxon>
        <taxon>Pseudomonadota</taxon>
        <taxon>Gammaproteobacteria</taxon>
        <taxon>Moraxellales</taxon>
        <taxon>Moraxellaceae</taxon>
        <taxon>Acinetobacter</taxon>
    </lineage>
</organism>
<dbReference type="Proteomes" id="UP000242317">
    <property type="component" value="Unassembled WGS sequence"/>
</dbReference>
<proteinExistence type="inferred from homology"/>
<comment type="similarity">
    <text evidence="1 3">Belongs to the pseudouridine synthase RsuA family.</text>
</comment>
<dbReference type="GO" id="GO:0006364">
    <property type="term" value="P:rRNA processing"/>
    <property type="evidence" value="ECO:0007669"/>
    <property type="project" value="UniProtKB-ARBA"/>
</dbReference>
<dbReference type="InterPro" id="IPR050343">
    <property type="entry name" value="RsuA_PseudoU_synthase"/>
</dbReference>
<dbReference type="EMBL" id="FMYK01000001">
    <property type="protein sequence ID" value="SDB83010.1"/>
    <property type="molecule type" value="Genomic_DNA"/>
</dbReference>
<keyword evidence="7" id="KW-1185">Reference proteome</keyword>
<reference evidence="7" key="1">
    <citation type="submission" date="2016-09" db="EMBL/GenBank/DDBJ databases">
        <authorList>
            <person name="Varghese N."/>
            <person name="Submissions S."/>
        </authorList>
    </citation>
    <scope>NUCLEOTIDE SEQUENCE [LARGE SCALE GENOMIC DNA]</scope>
    <source>
        <strain evidence="7">ANC 3699</strain>
    </source>
</reference>
<dbReference type="PANTHER" id="PTHR47683:SF2">
    <property type="entry name" value="RNA-BINDING S4 DOMAIN-CONTAINING PROTEIN"/>
    <property type="match status" value="1"/>
</dbReference>
<dbReference type="Pfam" id="PF00849">
    <property type="entry name" value="PseudoU_synth_2"/>
    <property type="match status" value="1"/>
</dbReference>
<feature type="region of interest" description="Disordered" evidence="4">
    <location>
        <begin position="199"/>
        <end position="291"/>
    </location>
</feature>
<dbReference type="InterPro" id="IPR018496">
    <property type="entry name" value="PsdUridine_synth_RsuA/RluB_CS"/>
</dbReference>
<evidence type="ECO:0000256" key="1">
    <source>
        <dbReference type="ARBA" id="ARBA00008348"/>
    </source>
</evidence>
<sequence length="291" mass="32694">MVKIVALNKPFNVHSQFRSEDQQITLSEFIADPNLRIAGRLDRDSEGLILLTDDGQLNQQITHPKHKQYKSYVVQVEGEISDQAIAQLQQGIHLKDGLTLPAKASKIEQPAWLWQRDPPIRHRANIPTSWLEIQICEGRNRQVRRMTAAVGFPTLRLIRTQIGSVNLIDLGLGLGESTTLEALFYDEFRHLLQKSKTMKNAYEKNPSARTAKTSSKHSRAKTTSAKTTDSKTKHQPNKKGNPSAGRRGVDEGRQERHANRRGKNDTGQSPSTERTGSRKPDKAQKPSKKTA</sequence>
<keyword evidence="2 3" id="KW-0413">Isomerase</keyword>